<protein>
    <submittedName>
        <fullName evidence="1">Uncharacterized protein</fullName>
    </submittedName>
</protein>
<dbReference type="Proteomes" id="UP000281549">
    <property type="component" value="Unassembled WGS sequence"/>
</dbReference>
<accession>A0A4P9Y9X4</accession>
<proteinExistence type="predicted"/>
<organism evidence="1 2">
    <name type="scientific">Rozella allomycis (strain CSF55)</name>
    <dbReference type="NCBI Taxonomy" id="988480"/>
    <lineage>
        <taxon>Eukaryota</taxon>
        <taxon>Fungi</taxon>
        <taxon>Fungi incertae sedis</taxon>
        <taxon>Cryptomycota</taxon>
        <taxon>Cryptomycota incertae sedis</taxon>
        <taxon>Rozella</taxon>
    </lineage>
</organism>
<name>A0A4P9Y9X4_ROZAC</name>
<evidence type="ECO:0000313" key="2">
    <source>
        <dbReference type="Proteomes" id="UP000281549"/>
    </source>
</evidence>
<reference evidence="2" key="1">
    <citation type="journal article" date="2018" name="Nat. Microbiol.">
        <title>Leveraging single-cell genomics to expand the fungal tree of life.</title>
        <authorList>
            <person name="Ahrendt S.R."/>
            <person name="Quandt C.A."/>
            <person name="Ciobanu D."/>
            <person name="Clum A."/>
            <person name="Salamov A."/>
            <person name="Andreopoulos B."/>
            <person name="Cheng J.F."/>
            <person name="Woyke T."/>
            <person name="Pelin A."/>
            <person name="Henrissat B."/>
            <person name="Reynolds N.K."/>
            <person name="Benny G.L."/>
            <person name="Smith M.E."/>
            <person name="James T.Y."/>
            <person name="Grigoriev I.V."/>
        </authorList>
    </citation>
    <scope>NUCLEOTIDE SEQUENCE [LARGE SCALE GENOMIC DNA]</scope>
    <source>
        <strain evidence="2">CSF55</strain>
    </source>
</reference>
<evidence type="ECO:0000313" key="1">
    <source>
        <dbReference type="EMBL" id="RKP15908.1"/>
    </source>
</evidence>
<feature type="non-terminal residue" evidence="1">
    <location>
        <position position="1"/>
    </location>
</feature>
<sequence length="119" mass="13553">NDGKQVAAGINIHGDVVAENQSYNQYEDYYEQPKIANHAKGLENERMNWEPLYKSIIDRIIQYSTIREQKRVGYIQLFSNIFSPLSSPHFSPKLQNGHNLFKNTAASPYTTAGALQVHN</sequence>
<gene>
    <name evidence="1" type="ORF">ROZALSC1DRAFT_25898</name>
</gene>
<dbReference type="EMBL" id="ML007381">
    <property type="protein sequence ID" value="RKP15908.1"/>
    <property type="molecule type" value="Genomic_DNA"/>
</dbReference>
<dbReference type="AlphaFoldDB" id="A0A4P9Y9X4"/>